<sequence>MRPAIFFLATFCALVAAAPEMTMEKLQERTLCDCNENRCRGPACCANGTC</sequence>
<name>A0AA40D6Y1_9PEZI</name>
<feature type="chain" id="PRO_5041303239" evidence="1">
    <location>
        <begin position="18"/>
        <end position="50"/>
    </location>
</feature>
<reference evidence="2" key="1">
    <citation type="submission" date="2023-06" db="EMBL/GenBank/DDBJ databases">
        <title>Genome-scale phylogeny and comparative genomics of the fungal order Sordariales.</title>
        <authorList>
            <consortium name="Lawrence Berkeley National Laboratory"/>
            <person name="Hensen N."/>
            <person name="Bonometti L."/>
            <person name="Westerberg I."/>
            <person name="Brannstrom I.O."/>
            <person name="Guillou S."/>
            <person name="Cros-Aarteil S."/>
            <person name="Calhoun S."/>
            <person name="Haridas S."/>
            <person name="Kuo A."/>
            <person name="Mondo S."/>
            <person name="Pangilinan J."/>
            <person name="Riley R."/>
            <person name="Labutti K."/>
            <person name="Andreopoulos B."/>
            <person name="Lipzen A."/>
            <person name="Chen C."/>
            <person name="Yanf M."/>
            <person name="Daum C."/>
            <person name="Ng V."/>
            <person name="Clum A."/>
            <person name="Steindorff A."/>
            <person name="Ohm R."/>
            <person name="Martin F."/>
            <person name="Silar P."/>
            <person name="Natvig D."/>
            <person name="Lalanne C."/>
            <person name="Gautier V."/>
            <person name="Ament-Velasquez S.L."/>
            <person name="Kruys A."/>
            <person name="Hutchinson M.I."/>
            <person name="Powell A.J."/>
            <person name="Barry K."/>
            <person name="Miller A.N."/>
            <person name="Grigoriev I.V."/>
            <person name="Debuchy R."/>
            <person name="Gladieux P."/>
            <person name="Thoren M.H."/>
            <person name="Johannesson H."/>
        </authorList>
    </citation>
    <scope>NUCLEOTIDE SEQUENCE</scope>
    <source>
        <strain evidence="2">CBS 307.81</strain>
    </source>
</reference>
<evidence type="ECO:0000313" key="2">
    <source>
        <dbReference type="EMBL" id="KAK0665477.1"/>
    </source>
</evidence>
<comment type="caution">
    <text evidence="2">The sequence shown here is derived from an EMBL/GenBank/DDBJ whole genome shotgun (WGS) entry which is preliminary data.</text>
</comment>
<dbReference type="AlphaFoldDB" id="A0AA40D6Y1"/>
<protein>
    <submittedName>
        <fullName evidence="2">Uncharacterized protein</fullName>
    </submittedName>
</protein>
<evidence type="ECO:0000313" key="3">
    <source>
        <dbReference type="Proteomes" id="UP001174997"/>
    </source>
</evidence>
<gene>
    <name evidence="2" type="ORF">QBC41DRAFT_258201</name>
</gene>
<evidence type="ECO:0000256" key="1">
    <source>
        <dbReference type="SAM" id="SignalP"/>
    </source>
</evidence>
<dbReference type="Proteomes" id="UP001174997">
    <property type="component" value="Unassembled WGS sequence"/>
</dbReference>
<keyword evidence="3" id="KW-1185">Reference proteome</keyword>
<dbReference type="EMBL" id="JAULSY010000109">
    <property type="protein sequence ID" value="KAK0665477.1"/>
    <property type="molecule type" value="Genomic_DNA"/>
</dbReference>
<organism evidence="2 3">
    <name type="scientific">Cercophora samala</name>
    <dbReference type="NCBI Taxonomy" id="330535"/>
    <lineage>
        <taxon>Eukaryota</taxon>
        <taxon>Fungi</taxon>
        <taxon>Dikarya</taxon>
        <taxon>Ascomycota</taxon>
        <taxon>Pezizomycotina</taxon>
        <taxon>Sordariomycetes</taxon>
        <taxon>Sordariomycetidae</taxon>
        <taxon>Sordariales</taxon>
        <taxon>Lasiosphaeriaceae</taxon>
        <taxon>Cercophora</taxon>
    </lineage>
</organism>
<feature type="signal peptide" evidence="1">
    <location>
        <begin position="1"/>
        <end position="17"/>
    </location>
</feature>
<proteinExistence type="predicted"/>
<keyword evidence="1" id="KW-0732">Signal</keyword>
<accession>A0AA40D6Y1</accession>